<dbReference type="AlphaFoldDB" id="A0A2V0NN60"/>
<proteinExistence type="predicted"/>
<dbReference type="Proteomes" id="UP000247498">
    <property type="component" value="Unassembled WGS sequence"/>
</dbReference>
<dbReference type="InParanoid" id="A0A2V0NN60"/>
<accession>A0A2V0NN60</accession>
<sequence>MTLNHAAVTVCGLRRLTIWRACPSAAAARALVARLQSAARAAIVRRANGMAWGLLRLAARHGASQRVSAAAPVWHITPCSGIR</sequence>
<comment type="caution">
    <text evidence="1">The sequence shown here is derived from an EMBL/GenBank/DDBJ whole genome shotgun (WGS) entry which is preliminary data.</text>
</comment>
<dbReference type="EMBL" id="BDRX01000007">
    <property type="protein sequence ID" value="GBF88974.1"/>
    <property type="molecule type" value="Genomic_DNA"/>
</dbReference>
<gene>
    <name evidence="1" type="ORF">Rsub_01473</name>
</gene>
<reference evidence="1 2" key="1">
    <citation type="journal article" date="2018" name="Sci. Rep.">
        <title>Raphidocelis subcapitata (=Pseudokirchneriella subcapitata) provides an insight into genome evolution and environmental adaptations in the Sphaeropleales.</title>
        <authorList>
            <person name="Suzuki S."/>
            <person name="Yamaguchi H."/>
            <person name="Nakajima N."/>
            <person name="Kawachi M."/>
        </authorList>
    </citation>
    <scope>NUCLEOTIDE SEQUENCE [LARGE SCALE GENOMIC DNA]</scope>
    <source>
        <strain evidence="1 2">NIES-35</strain>
    </source>
</reference>
<evidence type="ECO:0000313" key="2">
    <source>
        <dbReference type="Proteomes" id="UP000247498"/>
    </source>
</evidence>
<name>A0A2V0NN60_9CHLO</name>
<organism evidence="1 2">
    <name type="scientific">Raphidocelis subcapitata</name>
    <dbReference type="NCBI Taxonomy" id="307507"/>
    <lineage>
        <taxon>Eukaryota</taxon>
        <taxon>Viridiplantae</taxon>
        <taxon>Chlorophyta</taxon>
        <taxon>core chlorophytes</taxon>
        <taxon>Chlorophyceae</taxon>
        <taxon>CS clade</taxon>
        <taxon>Sphaeropleales</taxon>
        <taxon>Selenastraceae</taxon>
        <taxon>Raphidocelis</taxon>
    </lineage>
</organism>
<keyword evidence="2" id="KW-1185">Reference proteome</keyword>
<protein>
    <submittedName>
        <fullName evidence="1">Uncharacterized protein</fullName>
    </submittedName>
</protein>
<evidence type="ECO:0000313" key="1">
    <source>
        <dbReference type="EMBL" id="GBF88974.1"/>
    </source>
</evidence>